<comment type="caution">
    <text evidence="1">The sequence shown here is derived from an EMBL/GenBank/DDBJ whole genome shotgun (WGS) entry which is preliminary data.</text>
</comment>
<sequence>MKYAAKFSKSILGFCLINVFYSRVRHQNNWIGKVSSGSVCAFPKFASLLTDSFKSMETIRINNRSVIFGMYDLCGWALDGLVLSCSQPTLQRLFYRYQNNDFSIHLNCIPSVWLDNIFLHCSEHATKTAQFLASQLQKNCSR</sequence>
<dbReference type="Proteomes" id="UP001419268">
    <property type="component" value="Unassembled WGS sequence"/>
</dbReference>
<gene>
    <name evidence="1" type="ORF">Scep_003319</name>
</gene>
<evidence type="ECO:0000313" key="2">
    <source>
        <dbReference type="Proteomes" id="UP001419268"/>
    </source>
</evidence>
<name>A0AAP0PVP5_9MAGN</name>
<protein>
    <submittedName>
        <fullName evidence="1">Uncharacterized protein</fullName>
    </submittedName>
</protein>
<organism evidence="1 2">
    <name type="scientific">Stephania cephalantha</name>
    <dbReference type="NCBI Taxonomy" id="152367"/>
    <lineage>
        <taxon>Eukaryota</taxon>
        <taxon>Viridiplantae</taxon>
        <taxon>Streptophyta</taxon>
        <taxon>Embryophyta</taxon>
        <taxon>Tracheophyta</taxon>
        <taxon>Spermatophyta</taxon>
        <taxon>Magnoliopsida</taxon>
        <taxon>Ranunculales</taxon>
        <taxon>Menispermaceae</taxon>
        <taxon>Menispermoideae</taxon>
        <taxon>Cissampelideae</taxon>
        <taxon>Stephania</taxon>
    </lineage>
</organism>
<reference evidence="1 2" key="1">
    <citation type="submission" date="2024-01" db="EMBL/GenBank/DDBJ databases">
        <title>Genome assemblies of Stephania.</title>
        <authorList>
            <person name="Yang L."/>
        </authorList>
    </citation>
    <scope>NUCLEOTIDE SEQUENCE [LARGE SCALE GENOMIC DNA]</scope>
    <source>
        <strain evidence="1">JXDWG</strain>
        <tissue evidence="1">Leaf</tissue>
    </source>
</reference>
<accession>A0AAP0PVP5</accession>
<dbReference type="EMBL" id="JBBNAG010000002">
    <property type="protein sequence ID" value="KAK9156745.1"/>
    <property type="molecule type" value="Genomic_DNA"/>
</dbReference>
<keyword evidence="2" id="KW-1185">Reference proteome</keyword>
<proteinExistence type="predicted"/>
<evidence type="ECO:0000313" key="1">
    <source>
        <dbReference type="EMBL" id="KAK9156745.1"/>
    </source>
</evidence>
<dbReference type="AlphaFoldDB" id="A0AAP0PVP5"/>